<keyword evidence="4" id="KW-1185">Reference proteome</keyword>
<dbReference type="InterPro" id="IPR042001">
    <property type="entry name" value="Sortase_F"/>
</dbReference>
<dbReference type="KEGG" id="tfa:BW733_02035"/>
<dbReference type="Gene3D" id="2.40.260.10">
    <property type="entry name" value="Sortase"/>
    <property type="match status" value="1"/>
</dbReference>
<proteinExistence type="predicted"/>
<keyword evidence="1" id="KW-0378">Hydrolase</keyword>
<name>A0A1Q2CUK1_9ACTN</name>
<keyword evidence="2" id="KW-0472">Membrane</keyword>
<dbReference type="Proteomes" id="UP000188235">
    <property type="component" value="Chromosome"/>
</dbReference>
<evidence type="ECO:0000256" key="1">
    <source>
        <dbReference type="ARBA" id="ARBA00022801"/>
    </source>
</evidence>
<dbReference type="InterPro" id="IPR005754">
    <property type="entry name" value="Sortase"/>
</dbReference>
<evidence type="ECO:0000313" key="4">
    <source>
        <dbReference type="Proteomes" id="UP000188235"/>
    </source>
</evidence>
<dbReference type="AlphaFoldDB" id="A0A1Q2CUK1"/>
<accession>A0A1Q2CUK1</accession>
<keyword evidence="2" id="KW-1133">Transmembrane helix</keyword>
<sequence length="263" mass="28329">MAVTPVYAGRVSHAAVEPRNNRTRLIILVVAILVVIAVIIFALTRPEQPTTTDPVPPVETASAENLASPLKTIGSPASLSSASATPSAAPSSAAADARLANCTAVTEGFTPDRYTIERFNVDEEIVALNLDADGNIAAPPLDEARMASWWSGGPQPGADRGKAVLSIHTYRTGKALGNELYADGQSRFQPGDVIKLYGDEGQVQCYEYTDAEKIFVDDYEDDSTVMVDFEGDPALTIVICWDFDSSTEIWESRVFFHFTPVTV</sequence>
<dbReference type="EMBL" id="CP019607">
    <property type="protein sequence ID" value="AQP49789.1"/>
    <property type="molecule type" value="Genomic_DNA"/>
</dbReference>
<gene>
    <name evidence="3" type="ORF">BW733_02035</name>
</gene>
<evidence type="ECO:0008006" key="5">
    <source>
        <dbReference type="Google" id="ProtNLM"/>
    </source>
</evidence>
<reference evidence="3 4" key="1">
    <citation type="journal article" date="2008" name="Int. J. Syst. Evol. Microbiol.">
        <title>Tessaracoccus flavescens sp. nov., isolated from marine sediment.</title>
        <authorList>
            <person name="Lee D.W."/>
            <person name="Lee S.D."/>
        </authorList>
    </citation>
    <scope>NUCLEOTIDE SEQUENCE [LARGE SCALE GENOMIC DNA]</scope>
    <source>
        <strain evidence="3 4">SST-39T</strain>
    </source>
</reference>
<dbReference type="CDD" id="cd05829">
    <property type="entry name" value="Sortase_F"/>
    <property type="match status" value="1"/>
</dbReference>
<dbReference type="Pfam" id="PF04203">
    <property type="entry name" value="Sortase"/>
    <property type="match status" value="1"/>
</dbReference>
<evidence type="ECO:0000256" key="2">
    <source>
        <dbReference type="SAM" id="Phobius"/>
    </source>
</evidence>
<feature type="transmembrane region" description="Helical" evidence="2">
    <location>
        <begin position="25"/>
        <end position="44"/>
    </location>
</feature>
<organism evidence="3 4">
    <name type="scientific">Tessaracoccus flavescens</name>
    <dbReference type="NCBI Taxonomy" id="399497"/>
    <lineage>
        <taxon>Bacteria</taxon>
        <taxon>Bacillati</taxon>
        <taxon>Actinomycetota</taxon>
        <taxon>Actinomycetes</taxon>
        <taxon>Propionibacteriales</taxon>
        <taxon>Propionibacteriaceae</taxon>
        <taxon>Tessaracoccus</taxon>
    </lineage>
</organism>
<dbReference type="SUPFAM" id="SSF63817">
    <property type="entry name" value="Sortase"/>
    <property type="match status" value="1"/>
</dbReference>
<evidence type="ECO:0000313" key="3">
    <source>
        <dbReference type="EMBL" id="AQP49789.1"/>
    </source>
</evidence>
<protein>
    <recommendedName>
        <fullName evidence="5">Class F sortase</fullName>
    </recommendedName>
</protein>
<dbReference type="InterPro" id="IPR023365">
    <property type="entry name" value="Sortase_dom-sf"/>
</dbReference>
<dbReference type="STRING" id="399497.BW733_02035"/>
<keyword evidence="2" id="KW-0812">Transmembrane</keyword>
<dbReference type="GO" id="GO:0016787">
    <property type="term" value="F:hydrolase activity"/>
    <property type="evidence" value="ECO:0007669"/>
    <property type="project" value="UniProtKB-KW"/>
</dbReference>